<dbReference type="OrthoDB" id="5421607at2759"/>
<dbReference type="Proteomes" id="UP000293360">
    <property type="component" value="Unassembled WGS sequence"/>
</dbReference>
<keyword evidence="8" id="KW-0687">Ribonucleoprotein</keyword>
<dbReference type="Gene3D" id="1.25.40.10">
    <property type="entry name" value="Tetratricopeptide repeat domain"/>
    <property type="match status" value="1"/>
</dbReference>
<evidence type="ECO:0000256" key="8">
    <source>
        <dbReference type="ARBA" id="ARBA00023274"/>
    </source>
</evidence>
<keyword evidence="12" id="KW-1185">Reference proteome</keyword>
<dbReference type="InterPro" id="IPR026270">
    <property type="entry name" value="SRP72"/>
</dbReference>
<feature type="domain" description="Signal recognition particle SRP72 subunit RNA-binding" evidence="10">
    <location>
        <begin position="869"/>
        <end position="922"/>
    </location>
</feature>
<sequence>MGEFGLGVSALLETYGKCLNLLKAFKGHSRSGDDPATSEAHSQLRKSVRSDRSRVRAAYKARLYRDGKRLSQGDSQSRAKLKRIVDKLQGAILTISNMAKTRKAKIDYASLVSLSNSSRIDAIKTMDELSQRLSGPSSSSVGRKKKTSSSSTSSPPSSSNPKSARKHKSHESTVKKSKHGGKDSADSKLRKPSKDNKVAREPESVLSYGWNWKQKNPKETTRQAKDNPPKDSRNPTGAPELGRTTDPRSRNRNSFWSMSTDSTKLGEIPPRRSRLTRNADSGEKGHGYRPTYPLHAPKPATGEKSGLFKRFFGDPAANLTSLLRAATIQDHDEVLKAANAAIKASKGDLQAHHTRVVALLNLDRWDDALRALAEAGDRLEKECLLEKAYALYKLAQFEEAEKLLKSLPGPSRALQHLGAQVAYRLEKFRDASDTYRHLSDDGGSRPGEENDLRINTLATHAQLEWNGLGGTLAEHHRQPSREDLEAFEPAYNAACGCIARGDFSRASVLLKRSRDLCEASEELGPEQKKEELLPIVIQHAYVLTRLGKEAEAAALQKSVIVSEIPDAQTRAIARNNETAVGVEDRNPFLTQRLTQSAADLSGNDKFFEYQAAIFRRNRYALDLKAQKFEGVESSTSKLILQTPAPTASRVIAELGAISAAAHAQLQTGKEALKGILPMLEKRPNDIGLLLTIIQLYVQTQNPGPALTLLEAFLRRLEAATTPDHQDVRFAPGLVAVAVALYRLQGRQNSVRRELARASTHWRSKPKESATSLLREAGVELLKSTNLEDYAAAGATFEDLVAKSKDDMTATAGLVASFATSDYTKTEPYLSKLTPVDRLTAGIDIKALVDAGVASVPTSATTTTAAVSKKRAADSELERGGAGAASSKRRRRKKPRLPKNYEEGSKPDPERWLPLRDRSTYRPKGKKGKRRAAEATQGGVVREEGETLELVGGGGAVRVERAAAGQAGSSKKGKKKGKK</sequence>
<feature type="region of interest" description="Disordered" evidence="9">
    <location>
        <begin position="856"/>
        <end position="946"/>
    </location>
</feature>
<feature type="compositionally biased region" description="Basic residues" evidence="9">
    <location>
        <begin position="886"/>
        <end position="896"/>
    </location>
</feature>
<feature type="compositionally biased region" description="Low complexity" evidence="9">
    <location>
        <begin position="856"/>
        <end position="866"/>
    </location>
</feature>
<feature type="compositionally biased region" description="Basic residues" evidence="9">
    <location>
        <begin position="920"/>
        <end position="929"/>
    </location>
</feature>
<evidence type="ECO:0000256" key="7">
    <source>
        <dbReference type="ARBA" id="ARBA00023135"/>
    </source>
</evidence>
<reference evidence="11 12" key="1">
    <citation type="submission" date="2018-06" db="EMBL/GenBank/DDBJ databases">
        <title>Complete Genomes of Monosporascus.</title>
        <authorList>
            <person name="Robinson A.J."/>
            <person name="Natvig D.O."/>
        </authorList>
    </citation>
    <scope>NUCLEOTIDE SEQUENCE [LARGE SCALE GENOMIC DNA]</scope>
    <source>
        <strain evidence="11 12">CBS 110550</strain>
    </source>
</reference>
<evidence type="ECO:0000256" key="5">
    <source>
        <dbReference type="ARBA" id="ARBA00022490"/>
    </source>
</evidence>
<name>A0A4V1X974_9PEZI</name>
<feature type="region of interest" description="Disordered" evidence="9">
    <location>
        <begin position="127"/>
        <end position="298"/>
    </location>
</feature>
<feature type="region of interest" description="Disordered" evidence="9">
    <location>
        <begin position="28"/>
        <end position="53"/>
    </location>
</feature>
<dbReference type="Pfam" id="PF17004">
    <property type="entry name" value="SRP_TPR_like"/>
    <property type="match status" value="1"/>
</dbReference>
<dbReference type="GO" id="GO:0008312">
    <property type="term" value="F:7S RNA binding"/>
    <property type="evidence" value="ECO:0007669"/>
    <property type="project" value="InterPro"/>
</dbReference>
<dbReference type="Pfam" id="PF08492">
    <property type="entry name" value="SRP72"/>
    <property type="match status" value="1"/>
</dbReference>
<dbReference type="InterPro" id="IPR011990">
    <property type="entry name" value="TPR-like_helical_dom_sf"/>
</dbReference>
<dbReference type="GO" id="GO:0005783">
    <property type="term" value="C:endoplasmic reticulum"/>
    <property type="evidence" value="ECO:0007669"/>
    <property type="project" value="UniProtKB-SubCell"/>
</dbReference>
<evidence type="ECO:0000256" key="2">
    <source>
        <dbReference type="ARBA" id="ARBA00004496"/>
    </source>
</evidence>
<evidence type="ECO:0000313" key="11">
    <source>
        <dbReference type="EMBL" id="RYO88993.1"/>
    </source>
</evidence>
<dbReference type="InterPro" id="IPR013699">
    <property type="entry name" value="Signal_recog_part_SRP72_RNA-bd"/>
</dbReference>
<keyword evidence="6" id="KW-0256">Endoplasmic reticulum</keyword>
<feature type="compositionally biased region" description="Basic and acidic residues" evidence="9">
    <location>
        <begin position="216"/>
        <end position="233"/>
    </location>
</feature>
<comment type="caution">
    <text evidence="11">The sequence shown here is derived from an EMBL/GenBank/DDBJ whole genome shotgun (WGS) entry which is preliminary data.</text>
</comment>
<evidence type="ECO:0000259" key="10">
    <source>
        <dbReference type="Pfam" id="PF08492"/>
    </source>
</evidence>
<comment type="subcellular location">
    <subcellularLocation>
        <location evidence="2">Cytoplasm</location>
    </subcellularLocation>
    <subcellularLocation>
        <location evidence="1">Endoplasmic reticulum</location>
    </subcellularLocation>
</comment>
<keyword evidence="7" id="KW-0733">Signal recognition particle</keyword>
<organism evidence="11 12">
    <name type="scientific">Monosporascus ibericus</name>
    <dbReference type="NCBI Taxonomy" id="155417"/>
    <lineage>
        <taxon>Eukaryota</taxon>
        <taxon>Fungi</taxon>
        <taxon>Dikarya</taxon>
        <taxon>Ascomycota</taxon>
        <taxon>Pezizomycotina</taxon>
        <taxon>Sordariomycetes</taxon>
        <taxon>Xylariomycetidae</taxon>
        <taxon>Xylariales</taxon>
        <taxon>Xylariales incertae sedis</taxon>
        <taxon>Monosporascus</taxon>
    </lineage>
</organism>
<evidence type="ECO:0000256" key="6">
    <source>
        <dbReference type="ARBA" id="ARBA00022824"/>
    </source>
</evidence>
<dbReference type="AlphaFoldDB" id="A0A4V1X974"/>
<proteinExistence type="inferred from homology"/>
<evidence type="ECO:0000256" key="4">
    <source>
        <dbReference type="ARBA" id="ARBA00018350"/>
    </source>
</evidence>
<protein>
    <recommendedName>
        <fullName evidence="4">Signal recognition particle subunit SRP72</fullName>
    </recommendedName>
</protein>
<dbReference type="GO" id="GO:0006614">
    <property type="term" value="P:SRP-dependent cotranslational protein targeting to membrane"/>
    <property type="evidence" value="ECO:0007669"/>
    <property type="project" value="InterPro"/>
</dbReference>
<dbReference type="GO" id="GO:0005786">
    <property type="term" value="C:signal recognition particle, endoplasmic reticulum targeting"/>
    <property type="evidence" value="ECO:0007669"/>
    <property type="project" value="UniProtKB-KW"/>
</dbReference>
<evidence type="ECO:0000313" key="12">
    <source>
        <dbReference type="Proteomes" id="UP000293360"/>
    </source>
</evidence>
<accession>A0A4V1X974</accession>
<feature type="compositionally biased region" description="Basic and acidic residues" evidence="9">
    <location>
        <begin position="170"/>
        <end position="203"/>
    </location>
</feature>
<dbReference type="STRING" id="155417.A0A4V1X974"/>
<feature type="compositionally biased region" description="Low complexity" evidence="9">
    <location>
        <begin position="131"/>
        <end position="141"/>
    </location>
</feature>
<dbReference type="SUPFAM" id="SSF48452">
    <property type="entry name" value="TPR-like"/>
    <property type="match status" value="1"/>
</dbReference>
<dbReference type="FunFam" id="1.25.40.10:FF:000512">
    <property type="entry name" value="Signal recognition particle subunit SRP72"/>
    <property type="match status" value="1"/>
</dbReference>
<dbReference type="PANTHER" id="PTHR14094:SF9">
    <property type="entry name" value="SIGNAL RECOGNITION PARTICLE SUBUNIT SRP72"/>
    <property type="match status" value="1"/>
</dbReference>
<feature type="compositionally biased region" description="Polar residues" evidence="9">
    <location>
        <begin position="252"/>
        <end position="263"/>
    </location>
</feature>
<evidence type="ECO:0000256" key="1">
    <source>
        <dbReference type="ARBA" id="ARBA00004240"/>
    </source>
</evidence>
<comment type="similarity">
    <text evidence="3">Belongs to the SRP72 family.</text>
</comment>
<keyword evidence="5" id="KW-0963">Cytoplasm</keyword>
<evidence type="ECO:0000256" key="3">
    <source>
        <dbReference type="ARBA" id="ARBA00007676"/>
    </source>
</evidence>
<feature type="compositionally biased region" description="Low complexity" evidence="9">
    <location>
        <begin position="148"/>
        <end position="162"/>
    </location>
</feature>
<dbReference type="PANTHER" id="PTHR14094">
    <property type="entry name" value="SIGNAL RECOGNITION PARTICLE 72"/>
    <property type="match status" value="1"/>
</dbReference>
<evidence type="ECO:0000256" key="9">
    <source>
        <dbReference type="SAM" id="MobiDB-lite"/>
    </source>
</evidence>
<dbReference type="GO" id="GO:0043022">
    <property type="term" value="F:ribosome binding"/>
    <property type="evidence" value="ECO:0007669"/>
    <property type="project" value="TreeGrafter"/>
</dbReference>
<feature type="compositionally biased region" description="Basic and acidic residues" evidence="9">
    <location>
        <begin position="898"/>
        <end position="919"/>
    </location>
</feature>
<gene>
    <name evidence="11" type="ORF">DL764_008639</name>
</gene>
<dbReference type="EMBL" id="QJNU01000704">
    <property type="protein sequence ID" value="RYO88993.1"/>
    <property type="molecule type" value="Genomic_DNA"/>
</dbReference>
<dbReference type="InterPro" id="IPR031545">
    <property type="entry name" value="SRP72_TPR-like"/>
</dbReference>